<gene>
    <name evidence="3" type="ORF">MCOR_54652</name>
</gene>
<evidence type="ECO:0000259" key="2">
    <source>
        <dbReference type="Pfam" id="PF23265"/>
    </source>
</evidence>
<feature type="region of interest" description="Disordered" evidence="1">
    <location>
        <begin position="1"/>
        <end position="66"/>
    </location>
</feature>
<dbReference type="SUPFAM" id="SSF54001">
    <property type="entry name" value="Cysteine proteinases"/>
    <property type="match status" value="1"/>
</dbReference>
<feature type="compositionally biased region" description="Polar residues" evidence="1">
    <location>
        <begin position="32"/>
        <end position="65"/>
    </location>
</feature>
<dbReference type="AlphaFoldDB" id="A0A6J8EPV1"/>
<name>A0A6J8EPV1_MYTCO</name>
<dbReference type="InterPro" id="IPR052557">
    <property type="entry name" value="CAP/Cytokinesis_protein"/>
</dbReference>
<evidence type="ECO:0000313" key="4">
    <source>
        <dbReference type="Proteomes" id="UP000507470"/>
    </source>
</evidence>
<dbReference type="InterPro" id="IPR038765">
    <property type="entry name" value="Papain-like_cys_pep_sf"/>
</dbReference>
<keyword evidence="4" id="KW-1185">Reference proteome</keyword>
<dbReference type="EMBL" id="CACVKT020009662">
    <property type="protein sequence ID" value="CAC5422614.1"/>
    <property type="molecule type" value="Genomic_DNA"/>
</dbReference>
<proteinExistence type="predicted"/>
<dbReference type="Proteomes" id="UP000507470">
    <property type="component" value="Unassembled WGS sequence"/>
</dbReference>
<evidence type="ECO:0000256" key="1">
    <source>
        <dbReference type="SAM" id="MobiDB-lite"/>
    </source>
</evidence>
<dbReference type="GO" id="GO:0005737">
    <property type="term" value="C:cytoplasm"/>
    <property type="evidence" value="ECO:0007669"/>
    <property type="project" value="TreeGrafter"/>
</dbReference>
<dbReference type="PANTHER" id="PTHR46333:SF2">
    <property type="entry name" value="CYTOKINESIS PROTEIN 3"/>
    <property type="match status" value="1"/>
</dbReference>
<feature type="domain" description="KY-like immunoglobulin-like" evidence="2">
    <location>
        <begin position="251"/>
        <end position="356"/>
    </location>
</feature>
<accession>A0A6J8EPV1</accession>
<organism evidence="3 4">
    <name type="scientific">Mytilus coruscus</name>
    <name type="common">Sea mussel</name>
    <dbReference type="NCBI Taxonomy" id="42192"/>
    <lineage>
        <taxon>Eukaryota</taxon>
        <taxon>Metazoa</taxon>
        <taxon>Spiralia</taxon>
        <taxon>Lophotrochozoa</taxon>
        <taxon>Mollusca</taxon>
        <taxon>Bivalvia</taxon>
        <taxon>Autobranchia</taxon>
        <taxon>Pteriomorphia</taxon>
        <taxon>Mytilida</taxon>
        <taxon>Mytiloidea</taxon>
        <taxon>Mytilidae</taxon>
        <taxon>Mytilinae</taxon>
        <taxon>Mytilus</taxon>
    </lineage>
</organism>
<protein>
    <recommendedName>
        <fullName evidence="2">KY-like immunoglobulin-like domain-containing protein</fullName>
    </recommendedName>
</protein>
<reference evidence="3 4" key="1">
    <citation type="submission" date="2020-06" db="EMBL/GenBank/DDBJ databases">
        <authorList>
            <person name="Li R."/>
            <person name="Bekaert M."/>
        </authorList>
    </citation>
    <scope>NUCLEOTIDE SEQUENCE [LARGE SCALE GENOMIC DNA]</scope>
    <source>
        <strain evidence="4">wild</strain>
    </source>
</reference>
<evidence type="ECO:0000313" key="3">
    <source>
        <dbReference type="EMBL" id="CAC5422614.1"/>
    </source>
</evidence>
<feature type="compositionally biased region" description="Basic and acidic residues" evidence="1">
    <location>
        <begin position="14"/>
        <end position="30"/>
    </location>
</feature>
<dbReference type="Pfam" id="PF23265">
    <property type="entry name" value="Ig-like_KY"/>
    <property type="match status" value="1"/>
</dbReference>
<dbReference type="PANTHER" id="PTHR46333">
    <property type="entry name" value="CYTOKINESIS PROTEIN 3"/>
    <property type="match status" value="1"/>
</dbReference>
<sequence>MGCSSSSTSGTGHSIEEVKTQEGFQTRKMDGYNSTEAVNRPQTVQSSPVKTTNNDQTTSHKTTTYNDKENLEVDLRWLKPFIKETLSYPGDYSAPRSIEESIETLAQYLAQQAKNDIEVVRGLYVWICENIRVLGITCKNISGYAKGYSHKPGGTITYNQKTNHAWNIVQLNGIWRFIETTWGAGHVDKDKKFIKNFSNFFFLTPPECFIYDHFPYFNNNIEESKKWQLLENPITIEDYTRRLKPSKKARQYGVKFTSHPYETIIINNSPCTIIVETTGNSFQNCWYNLCDDKGTAINAGAIMVCENNKACKTTLRPPHKGKYTLALHATINDTNISIANYIIDCVAAEPNWKPFPNNTAYYGPKSDFTDRGFERSCLNPFYECKNGKLDLLLETISTPDVLVHLHDAENVDHKDYLIVEKNDSSINIRTRLLNKGYYKLQLFSKVDQTLAYTVLILNTTESDVTSKFPITYSTTTKYKCRLFQPLTRELPANSEISFEFTSPAFESILVIKETHGKLQL</sequence>
<dbReference type="InterPro" id="IPR056564">
    <property type="entry name" value="Ig-like_KY"/>
</dbReference>
<feature type="compositionally biased region" description="Low complexity" evidence="1">
    <location>
        <begin position="1"/>
        <end position="13"/>
    </location>
</feature>
<dbReference type="OrthoDB" id="6129702at2759"/>